<proteinExistence type="predicted"/>
<gene>
    <name evidence="2" type="ORF">IAE60_01025</name>
</gene>
<dbReference type="RefSeq" id="WP_187573530.1">
    <property type="nucleotide sequence ID" value="NZ_CP060731.1"/>
</dbReference>
<accession>A0A7G9TD86</accession>
<evidence type="ECO:0000259" key="1">
    <source>
        <dbReference type="Pfam" id="PF06527"/>
    </source>
</evidence>
<evidence type="ECO:0000313" key="3">
    <source>
        <dbReference type="Proteomes" id="UP000515838"/>
    </source>
</evidence>
<reference evidence="2 3" key="1">
    <citation type="submission" date="2020-08" db="EMBL/GenBank/DDBJ databases">
        <title>Streptomycin Non-resistant strain, P. mexicana.</title>
        <authorList>
            <person name="Ganesh-Kumar S."/>
            <person name="Zhe T."/>
            <person name="Yu Z."/>
            <person name="Min Y."/>
        </authorList>
    </citation>
    <scope>NUCLEOTIDE SEQUENCE [LARGE SCALE GENOMIC DNA]</scope>
    <source>
        <strain evidence="2 3">GTZY2</strain>
    </source>
</reference>
<organism evidence="2 3">
    <name type="scientific">Pseudoxanthomonas mexicana</name>
    <dbReference type="NCBI Taxonomy" id="128785"/>
    <lineage>
        <taxon>Bacteria</taxon>
        <taxon>Pseudomonadati</taxon>
        <taxon>Pseudomonadota</taxon>
        <taxon>Gammaproteobacteria</taxon>
        <taxon>Lysobacterales</taxon>
        <taxon>Lysobacteraceae</taxon>
        <taxon>Pseudoxanthomonas</taxon>
    </lineage>
</organism>
<name>A0A7G9TD86_PSEMX</name>
<dbReference type="AlphaFoldDB" id="A0A7G9TD86"/>
<sequence length="622" mass="69135">MKLVVRPKPYPTESLTGYLLRTSERNGYPNVAFLQELLRDESSPQMTLKLDASALMDLADISPVDAERLSLKPQKGNRAYIRIFGQELPAYEMALRAPKVCPQCLAEHGHCEAFWDLSQARACPIHRTQLMSRCPDCSSPLRWSRSKLKRCPCGSDITTWHAQSASAALCDLMGVMRCQVYRGYVDLQCPTALTVLKNLDLRQLCKLTWVMSSTLHFAGEDKKHKPKSRLRYEVEAERVAMALASWPTGFQSLLQEMYGQTLSTAESQPPFHRCFSWVFDRLIKNDPDGGEAYRFVANEVFKFGANYWTQRALSRAGRDVNAPALDAIKWGTVSEAAEILGLHMLTMQKLIGAGEIPVRRVSPTGSRPFIVDLDWARRQRLTREPAIGIRDAAKVVGVSIETLRVMVSKGVYVAAHRSAFPGSLSGEDTRELAQRLGELLKGKKHCRNSDAISLDRLFFEAAASPEQKADTFAYLLDNPSLVIGKVPGSGMGVAQVQAEALKTVLPQLYDKPSLITLFESGQILGCTAAVVTSLRRLGYLKQTSYAGRVRILEVSVRQFGSAYESVASICRRLGVSTLNSYKRNDFSKLKHVKARAQGHSYTVFIGRSSVTAAEKMLARKCS</sequence>
<dbReference type="Pfam" id="PF06527">
    <property type="entry name" value="TniQ"/>
    <property type="match status" value="1"/>
</dbReference>
<dbReference type="GeneID" id="81469525"/>
<dbReference type="Proteomes" id="UP000515838">
    <property type="component" value="Chromosome"/>
</dbReference>
<protein>
    <submittedName>
        <fullName evidence="2">TniQ family protein</fullName>
    </submittedName>
</protein>
<dbReference type="EMBL" id="CP060731">
    <property type="protein sequence ID" value="QNN78061.1"/>
    <property type="molecule type" value="Genomic_DNA"/>
</dbReference>
<feature type="domain" description="TniQ" evidence="1">
    <location>
        <begin position="5"/>
        <end position="130"/>
    </location>
</feature>
<dbReference type="InterPro" id="IPR009492">
    <property type="entry name" value="TniQ"/>
</dbReference>
<evidence type="ECO:0000313" key="2">
    <source>
        <dbReference type="EMBL" id="QNN78061.1"/>
    </source>
</evidence>